<evidence type="ECO:0000313" key="2">
    <source>
        <dbReference type="EMBL" id="NTY58074.1"/>
    </source>
</evidence>
<evidence type="ECO:0000256" key="1">
    <source>
        <dbReference type="SAM" id="Phobius"/>
    </source>
</evidence>
<keyword evidence="1" id="KW-1133">Transmembrane helix</keyword>
<reference evidence="2 3" key="1">
    <citation type="submission" date="2019-05" db="EMBL/GenBank/DDBJ databases">
        <title>Mycolicibacterium sphagni ENV482 genome assembly.</title>
        <authorList>
            <person name="Chen W."/>
            <person name="Faulkner N.W."/>
            <person name="Hyman M.R."/>
        </authorList>
    </citation>
    <scope>NUCLEOTIDE SEQUENCE [LARGE SCALE GENOMIC DNA]</scope>
    <source>
        <strain evidence="2 3">ENV482</strain>
    </source>
</reference>
<name>A0ABX2JK95_9MYCO</name>
<dbReference type="RefSeq" id="WP_174396082.1">
    <property type="nucleotide sequence ID" value="NZ_VBSB01000001.1"/>
</dbReference>
<sequence>MKKAHLATVIASVVAHFGYLIYLPSGGFMALRWRRTFWLHLPAVCWGLGVVTMHLPCPLTALEQRARTRAGMAPLPTTGFIGRYVAGVFVPARRIGVAQSLAFAAVVVSWVALAVQGRPRRSPGSASSHR</sequence>
<feature type="transmembrane region" description="Helical" evidence="1">
    <location>
        <begin position="95"/>
        <end position="115"/>
    </location>
</feature>
<protein>
    <submittedName>
        <fullName evidence="2">DUF2784 domain-containing protein</fullName>
    </submittedName>
</protein>
<proteinExistence type="predicted"/>
<dbReference type="InterPro" id="IPR021218">
    <property type="entry name" value="DUF2784"/>
</dbReference>
<evidence type="ECO:0000313" key="3">
    <source>
        <dbReference type="Proteomes" id="UP000708347"/>
    </source>
</evidence>
<gene>
    <name evidence="2" type="ORF">FEG63_00740</name>
</gene>
<keyword evidence="3" id="KW-1185">Reference proteome</keyword>
<keyword evidence="1" id="KW-0812">Transmembrane</keyword>
<feature type="transmembrane region" description="Helical" evidence="1">
    <location>
        <begin position="37"/>
        <end position="55"/>
    </location>
</feature>
<feature type="transmembrane region" description="Helical" evidence="1">
    <location>
        <begin position="6"/>
        <end position="25"/>
    </location>
</feature>
<organism evidence="2 3">
    <name type="scientific">Mycolicibacterium sphagni</name>
    <dbReference type="NCBI Taxonomy" id="1786"/>
    <lineage>
        <taxon>Bacteria</taxon>
        <taxon>Bacillati</taxon>
        <taxon>Actinomycetota</taxon>
        <taxon>Actinomycetes</taxon>
        <taxon>Mycobacteriales</taxon>
        <taxon>Mycobacteriaceae</taxon>
        <taxon>Mycolicibacterium</taxon>
    </lineage>
</organism>
<keyword evidence="1" id="KW-0472">Membrane</keyword>
<dbReference type="EMBL" id="VBSB01000001">
    <property type="protein sequence ID" value="NTY58074.1"/>
    <property type="molecule type" value="Genomic_DNA"/>
</dbReference>
<dbReference type="Pfam" id="PF10861">
    <property type="entry name" value="DUF2784"/>
    <property type="match status" value="1"/>
</dbReference>
<dbReference type="Proteomes" id="UP000708347">
    <property type="component" value="Unassembled WGS sequence"/>
</dbReference>
<comment type="caution">
    <text evidence="2">The sequence shown here is derived from an EMBL/GenBank/DDBJ whole genome shotgun (WGS) entry which is preliminary data.</text>
</comment>
<accession>A0ABX2JK95</accession>